<organism evidence="4 5">
    <name type="scientific">Paenibacillus validus</name>
    <dbReference type="NCBI Taxonomy" id="44253"/>
    <lineage>
        <taxon>Bacteria</taxon>
        <taxon>Bacillati</taxon>
        <taxon>Bacillota</taxon>
        <taxon>Bacilli</taxon>
        <taxon>Bacillales</taxon>
        <taxon>Paenibacillaceae</taxon>
        <taxon>Paenibacillus</taxon>
    </lineage>
</organism>
<dbReference type="Proteomes" id="UP000450917">
    <property type="component" value="Unassembled WGS sequence"/>
</dbReference>
<comment type="caution">
    <text evidence="4">The sequence shown here is derived from an EMBL/GenBank/DDBJ whole genome shotgun (WGS) entry which is preliminary data.</text>
</comment>
<dbReference type="GO" id="GO:0030435">
    <property type="term" value="P:sporulation resulting in formation of a cellular spore"/>
    <property type="evidence" value="ECO:0007669"/>
    <property type="project" value="UniProtKB-KW"/>
</dbReference>
<dbReference type="Pfam" id="PF07875">
    <property type="entry name" value="Coat_F"/>
    <property type="match status" value="1"/>
</dbReference>
<dbReference type="PANTHER" id="PTHR39183:SF1">
    <property type="entry name" value="SPORE COAT PROTEIN F-LIKE PROTEIN YHCQ"/>
    <property type="match status" value="1"/>
</dbReference>
<name>A0A7X3CVB1_9BACL</name>
<dbReference type="AlphaFoldDB" id="A0A7X3CVB1"/>
<dbReference type="PANTHER" id="PTHR39183">
    <property type="entry name" value="SPORE COAT PROTEIN F-LIKE PROTEIN YHCQ"/>
    <property type="match status" value="1"/>
</dbReference>
<comment type="subcellular location">
    <subcellularLocation>
        <location evidence="2">Spore coat</location>
    </subcellularLocation>
</comment>
<gene>
    <name evidence="4" type="ORF">GNP93_23535</name>
</gene>
<protein>
    <submittedName>
        <fullName evidence="4">Spore coat protein</fullName>
    </submittedName>
</protein>
<reference evidence="4 5" key="1">
    <citation type="submission" date="2019-11" db="EMBL/GenBank/DDBJ databases">
        <title>Draft genome sequences of five Paenibacillus species of dairy origin.</title>
        <authorList>
            <person name="Olajide A.M."/>
            <person name="Chen S."/>
            <person name="Lapointe G."/>
        </authorList>
    </citation>
    <scope>NUCLEOTIDE SEQUENCE [LARGE SCALE GENOMIC DNA]</scope>
    <source>
        <strain evidence="4 5">2CS3</strain>
    </source>
</reference>
<evidence type="ECO:0000256" key="3">
    <source>
        <dbReference type="ARBA" id="ARBA00024344"/>
    </source>
</evidence>
<comment type="similarity">
    <text evidence="3">Belongs to the CotF family.</text>
</comment>
<sequence>MNTILEHLTGMNTMTDQVIATDFLIAAKNSVITYALALTETATPEIKDVLRRQLEEAILTHEQISNYMVQNGLYHPYEVKEQLQLDMTNIQTALNLVSQ</sequence>
<keyword evidence="5" id="KW-1185">Reference proteome</keyword>
<keyword evidence="4" id="KW-0167">Capsid protein</keyword>
<dbReference type="RefSeq" id="WP_054796965.1">
    <property type="nucleotide sequence ID" value="NZ_JARTHJ010000081.1"/>
</dbReference>
<evidence type="ECO:0000313" key="5">
    <source>
        <dbReference type="Proteomes" id="UP000450917"/>
    </source>
</evidence>
<dbReference type="InterPro" id="IPR012851">
    <property type="entry name" value="Spore_coat_CotF-like"/>
</dbReference>
<dbReference type="InterPro" id="IPR012347">
    <property type="entry name" value="Ferritin-like"/>
</dbReference>
<keyword evidence="4" id="KW-0946">Virion</keyword>
<dbReference type="EMBL" id="WNZX01000028">
    <property type="protein sequence ID" value="MUG73601.1"/>
    <property type="molecule type" value="Genomic_DNA"/>
</dbReference>
<dbReference type="Gene3D" id="1.20.1260.10">
    <property type="match status" value="1"/>
</dbReference>
<proteinExistence type="inferred from homology"/>
<evidence type="ECO:0000313" key="4">
    <source>
        <dbReference type="EMBL" id="MUG73601.1"/>
    </source>
</evidence>
<accession>A0A7X3CVB1</accession>
<evidence type="ECO:0000256" key="1">
    <source>
        <dbReference type="ARBA" id="ARBA00022969"/>
    </source>
</evidence>
<keyword evidence="1" id="KW-0749">Sporulation</keyword>
<evidence type="ECO:0000256" key="2">
    <source>
        <dbReference type="ARBA" id="ARBA00024325"/>
    </source>
</evidence>